<dbReference type="EMBL" id="FXBL01000004">
    <property type="protein sequence ID" value="SMH48720.1"/>
    <property type="molecule type" value="Genomic_DNA"/>
</dbReference>
<evidence type="ECO:0000313" key="3">
    <source>
        <dbReference type="EMBL" id="SMH48720.1"/>
    </source>
</evidence>
<feature type="transmembrane region" description="Helical" evidence="1">
    <location>
        <begin position="217"/>
        <end position="244"/>
    </location>
</feature>
<keyword evidence="1" id="KW-0812">Transmembrane</keyword>
<reference evidence="3 4" key="1">
    <citation type="submission" date="2017-04" db="EMBL/GenBank/DDBJ databases">
        <authorList>
            <person name="Afonso C.L."/>
            <person name="Miller P.J."/>
            <person name="Scott M.A."/>
            <person name="Spackman E."/>
            <person name="Goraichik I."/>
            <person name="Dimitrov K.M."/>
            <person name="Suarez D.L."/>
            <person name="Swayne D.E."/>
        </authorList>
    </citation>
    <scope>NUCLEOTIDE SEQUENCE [LARGE SCALE GENOMIC DNA]</scope>
    <source>
        <strain evidence="3 4">B5P</strain>
    </source>
</reference>
<dbReference type="OrthoDB" id="7584858at2"/>
<feature type="transmembrane region" description="Helical" evidence="1">
    <location>
        <begin position="130"/>
        <end position="149"/>
    </location>
</feature>
<feature type="transmembrane region" description="Helical" evidence="1">
    <location>
        <begin position="34"/>
        <end position="54"/>
    </location>
</feature>
<keyword evidence="1" id="KW-1133">Transmembrane helix</keyword>
<feature type="transmembrane region" description="Helical" evidence="1">
    <location>
        <begin position="251"/>
        <end position="269"/>
    </location>
</feature>
<organism evidence="3 4">
    <name type="scientific">Mesorhizobium australicum</name>
    <dbReference type="NCBI Taxonomy" id="536018"/>
    <lineage>
        <taxon>Bacteria</taxon>
        <taxon>Pseudomonadati</taxon>
        <taxon>Pseudomonadota</taxon>
        <taxon>Alphaproteobacteria</taxon>
        <taxon>Hyphomicrobiales</taxon>
        <taxon>Phyllobacteriaceae</taxon>
        <taxon>Mesorhizobium</taxon>
    </lineage>
</organism>
<gene>
    <name evidence="3" type="ORF">SAMN02982922_3770</name>
</gene>
<protein>
    <submittedName>
        <fullName evidence="3">PAP2 superfamily protein</fullName>
    </submittedName>
</protein>
<accession>A0A1X7PDH7</accession>
<evidence type="ECO:0000256" key="1">
    <source>
        <dbReference type="SAM" id="Phobius"/>
    </source>
</evidence>
<name>A0A1X7PDH7_9HYPH</name>
<evidence type="ECO:0000313" key="4">
    <source>
        <dbReference type="Proteomes" id="UP000193083"/>
    </source>
</evidence>
<feature type="transmembrane region" description="Helical" evidence="1">
    <location>
        <begin position="275"/>
        <end position="293"/>
    </location>
</feature>
<feature type="transmembrane region" description="Helical" evidence="1">
    <location>
        <begin position="6"/>
        <end position="27"/>
    </location>
</feature>
<proteinExistence type="predicted"/>
<feature type="transmembrane region" description="Helical" evidence="1">
    <location>
        <begin position="156"/>
        <end position="175"/>
    </location>
</feature>
<sequence>MVFHPAERTILLVTAALGVASFFLAWWKDIAFGPGFFTFSVGFAALMIGIGQIYRQVRDSERIALATHVLGLFVAYSAFGAFFNIVLLPRPTAPVDAALVRMDALLGYSWPAFIAWFAKHPDFNEVVRKLYTLTFIQLLAAFIALGFMLDRRRLHAAALGTVIASLATIFCWAMLPSGGAAAYWTLDPEVERIVRPVVSSAYGAELNRLFRDGVTDLSAMGVTGLVGFPSFHTVMALMSLFALWPYRIARFLLVPLSLLLLPGILAHGGHNLMDVLAGAAIAAGSWALGLWIYDAQTRVAEAAQPIPTPV</sequence>
<dbReference type="GO" id="GO:0016020">
    <property type="term" value="C:membrane"/>
    <property type="evidence" value="ECO:0007669"/>
    <property type="project" value="UniProtKB-SubCell"/>
</dbReference>
<feature type="transmembrane region" description="Helical" evidence="1">
    <location>
        <begin position="99"/>
        <end position="118"/>
    </location>
</feature>
<dbReference type="AlphaFoldDB" id="A0A1X7PDH7"/>
<evidence type="ECO:0000259" key="2">
    <source>
        <dbReference type="Pfam" id="PF14378"/>
    </source>
</evidence>
<keyword evidence="1" id="KW-0472">Membrane</keyword>
<feature type="transmembrane region" description="Helical" evidence="1">
    <location>
        <begin position="66"/>
        <end position="87"/>
    </location>
</feature>
<keyword evidence="4" id="KW-1185">Reference proteome</keyword>
<dbReference type="RefSeq" id="WP_085465551.1">
    <property type="nucleotide sequence ID" value="NZ_FXBL01000004.1"/>
</dbReference>
<dbReference type="Proteomes" id="UP000193083">
    <property type="component" value="Unassembled WGS sequence"/>
</dbReference>
<dbReference type="InterPro" id="IPR026841">
    <property type="entry name" value="Aur1/Ipt1"/>
</dbReference>
<feature type="domain" description="Inositolphosphotransferase Aur1/Ipt1" evidence="2">
    <location>
        <begin position="98"/>
        <end position="288"/>
    </location>
</feature>
<dbReference type="Pfam" id="PF14378">
    <property type="entry name" value="PAP2_3"/>
    <property type="match status" value="1"/>
</dbReference>